<dbReference type="SMART" id="SM00382">
    <property type="entry name" value="AAA"/>
    <property type="match status" value="1"/>
</dbReference>
<evidence type="ECO:0000256" key="2">
    <source>
        <dbReference type="ARBA" id="ARBA00022840"/>
    </source>
</evidence>
<accession>A0AB33KNC8</accession>
<organism evidence="4">
    <name type="scientific">Streptomyces sp. CMC78</name>
    <dbReference type="NCBI Taxonomy" id="3231512"/>
    <lineage>
        <taxon>Bacteria</taxon>
        <taxon>Bacillati</taxon>
        <taxon>Actinomycetota</taxon>
        <taxon>Actinomycetes</taxon>
        <taxon>Kitasatosporales</taxon>
        <taxon>Streptomycetaceae</taxon>
        <taxon>Streptomyces</taxon>
    </lineage>
</organism>
<keyword evidence="1" id="KW-0547">Nucleotide-binding</keyword>
<keyword evidence="2 4" id="KW-0067">ATP-binding</keyword>
<gene>
    <name evidence="4" type="ORF">SCMC78_67810</name>
</gene>
<dbReference type="PANTHER" id="PTHR43038">
    <property type="entry name" value="ATP-BINDING CASSETTE, SUB-FAMILY H, MEMBER 1"/>
    <property type="match status" value="1"/>
</dbReference>
<dbReference type="InterPro" id="IPR003439">
    <property type="entry name" value="ABC_transporter-like_ATP-bd"/>
</dbReference>
<evidence type="ECO:0000259" key="3">
    <source>
        <dbReference type="PROSITE" id="PS50893"/>
    </source>
</evidence>
<dbReference type="SUPFAM" id="SSF52540">
    <property type="entry name" value="P-loop containing nucleoside triphosphate hydrolases"/>
    <property type="match status" value="1"/>
</dbReference>
<dbReference type="RefSeq" id="WP_030081514.1">
    <property type="nucleotide sequence ID" value="NZ_AP035884.1"/>
</dbReference>
<feature type="domain" description="ABC transporter" evidence="3">
    <location>
        <begin position="1"/>
        <end position="205"/>
    </location>
</feature>
<proteinExistence type="predicted"/>
<evidence type="ECO:0000313" key="4">
    <source>
        <dbReference type="EMBL" id="BFP56974.1"/>
    </source>
</evidence>
<protein>
    <submittedName>
        <fullName evidence="4">ABC transporter ATP-binding protein</fullName>
    </submittedName>
</protein>
<dbReference type="GO" id="GO:0016887">
    <property type="term" value="F:ATP hydrolysis activity"/>
    <property type="evidence" value="ECO:0007669"/>
    <property type="project" value="InterPro"/>
</dbReference>
<dbReference type="PANTHER" id="PTHR43038:SF7">
    <property type="entry name" value="ABC TRANSPORT SYSTEM ATP-BINDING PROTEIN"/>
    <property type="match status" value="1"/>
</dbReference>
<dbReference type="AlphaFoldDB" id="A0AB33KNC8"/>
<dbReference type="EMBL" id="AP035884">
    <property type="protein sequence ID" value="BFP56974.1"/>
    <property type="molecule type" value="Genomic_DNA"/>
</dbReference>
<evidence type="ECO:0000256" key="1">
    <source>
        <dbReference type="ARBA" id="ARBA00022741"/>
    </source>
</evidence>
<dbReference type="GO" id="GO:0005524">
    <property type="term" value="F:ATP binding"/>
    <property type="evidence" value="ECO:0007669"/>
    <property type="project" value="UniProtKB-KW"/>
</dbReference>
<dbReference type="InterPro" id="IPR027417">
    <property type="entry name" value="P-loop_NTPase"/>
</dbReference>
<dbReference type="KEGG" id="stcm:SCMC78_67810"/>
<dbReference type="PROSITE" id="PS50893">
    <property type="entry name" value="ABC_TRANSPORTER_2"/>
    <property type="match status" value="1"/>
</dbReference>
<dbReference type="CDD" id="cd03230">
    <property type="entry name" value="ABC_DR_subfamily_A"/>
    <property type="match status" value="1"/>
</dbReference>
<sequence length="205" mass="23336">MDVTDVHHSYRQHAVLRGIDLRLRPGTLAGIVGENGAGKTTLLKILAGELRPDRGSVRHSGRFGYCPQSVVLDDSFTVRQHLDLFKSAFGLANLRRAEEVMETLAFTEYLDQRAGLLSGGSRQKLNLTLALMHDPDVLLLDEPYQGFDWETYLRFWELAERLRDAGHSVLVISHLAYDIDRLDLLWRLENGRLERQERRTEAVAV</sequence>
<dbReference type="Gene3D" id="3.40.50.300">
    <property type="entry name" value="P-loop containing nucleotide triphosphate hydrolases"/>
    <property type="match status" value="1"/>
</dbReference>
<dbReference type="InterPro" id="IPR003593">
    <property type="entry name" value="AAA+_ATPase"/>
</dbReference>
<name>A0AB33KNC8_9ACTN</name>
<reference evidence="4" key="1">
    <citation type="submission" date="2024-07" db="EMBL/GenBank/DDBJ databases">
        <title>Complete genome sequences of cellulolytic bacteria, Kitasatospora sp. CMC57 and Streptomyces sp. CMC78, isolated from Japanese agricultural soil.</title>
        <authorList>
            <person name="Hashimoto T."/>
            <person name="Ito M."/>
            <person name="Iwamoto M."/>
            <person name="Fukahori D."/>
            <person name="Shoda T."/>
            <person name="Sakoda M."/>
            <person name="Morohoshi T."/>
            <person name="Mitsuboshi M."/>
            <person name="Nishizawa T."/>
        </authorList>
    </citation>
    <scope>NUCLEOTIDE SEQUENCE</scope>
    <source>
        <strain evidence="4">CMC78</strain>
    </source>
</reference>
<dbReference type="Pfam" id="PF00005">
    <property type="entry name" value="ABC_tran"/>
    <property type="match status" value="1"/>
</dbReference>